<dbReference type="GO" id="GO:0030288">
    <property type="term" value="C:outer membrane-bounded periplasmic space"/>
    <property type="evidence" value="ECO:0007669"/>
    <property type="project" value="UniProtKB-ARBA"/>
</dbReference>
<dbReference type="PANTHER" id="PTHR30290">
    <property type="entry name" value="PERIPLASMIC BINDING COMPONENT OF ABC TRANSPORTER"/>
    <property type="match status" value="1"/>
</dbReference>
<proteinExistence type="inferred from homology"/>
<keyword evidence="3" id="KW-0732">Signal</keyword>
<dbReference type="InterPro" id="IPR023765">
    <property type="entry name" value="SBP_5_CS"/>
</dbReference>
<evidence type="ECO:0000313" key="5">
    <source>
        <dbReference type="EMBL" id="BBO71081.1"/>
    </source>
</evidence>
<dbReference type="SUPFAM" id="SSF53850">
    <property type="entry name" value="Periplasmic binding protein-like II"/>
    <property type="match status" value="1"/>
</dbReference>
<evidence type="ECO:0000256" key="2">
    <source>
        <dbReference type="ARBA" id="ARBA00022448"/>
    </source>
</evidence>
<dbReference type="KEGG" id="dalk:DSCA_50110"/>
<dbReference type="PIRSF" id="PIRSF002741">
    <property type="entry name" value="MppA"/>
    <property type="match status" value="1"/>
</dbReference>
<dbReference type="CDD" id="cd00995">
    <property type="entry name" value="PBP2_NikA_DppA_OppA_like"/>
    <property type="match status" value="1"/>
</dbReference>
<evidence type="ECO:0000313" key="6">
    <source>
        <dbReference type="Proteomes" id="UP000427906"/>
    </source>
</evidence>
<organism evidence="5 6">
    <name type="scientific">Desulfosarcina alkanivorans</name>
    <dbReference type="NCBI Taxonomy" id="571177"/>
    <lineage>
        <taxon>Bacteria</taxon>
        <taxon>Pseudomonadati</taxon>
        <taxon>Thermodesulfobacteriota</taxon>
        <taxon>Desulfobacteria</taxon>
        <taxon>Desulfobacterales</taxon>
        <taxon>Desulfosarcinaceae</taxon>
        <taxon>Desulfosarcina</taxon>
    </lineage>
</organism>
<gene>
    <name evidence="5" type="ORF">DSCA_50110</name>
</gene>
<dbReference type="PANTHER" id="PTHR30290:SF9">
    <property type="entry name" value="OLIGOPEPTIDE-BINDING PROTEIN APPA"/>
    <property type="match status" value="1"/>
</dbReference>
<accession>A0A5K7YVJ9</accession>
<dbReference type="InterPro" id="IPR039424">
    <property type="entry name" value="SBP_5"/>
</dbReference>
<dbReference type="GO" id="GO:0043190">
    <property type="term" value="C:ATP-binding cassette (ABC) transporter complex"/>
    <property type="evidence" value="ECO:0007669"/>
    <property type="project" value="InterPro"/>
</dbReference>
<keyword evidence="2" id="KW-0813">Transport</keyword>
<dbReference type="EMBL" id="AP021874">
    <property type="protein sequence ID" value="BBO71081.1"/>
    <property type="molecule type" value="Genomic_DNA"/>
</dbReference>
<dbReference type="GO" id="GO:1904680">
    <property type="term" value="F:peptide transmembrane transporter activity"/>
    <property type="evidence" value="ECO:0007669"/>
    <property type="project" value="TreeGrafter"/>
</dbReference>
<feature type="domain" description="Solute-binding protein family 5" evidence="4">
    <location>
        <begin position="78"/>
        <end position="439"/>
    </location>
</feature>
<dbReference type="Gene3D" id="3.40.190.10">
    <property type="entry name" value="Periplasmic binding protein-like II"/>
    <property type="match status" value="1"/>
</dbReference>
<keyword evidence="6" id="KW-1185">Reference proteome</keyword>
<dbReference type="RefSeq" id="WP_155318971.1">
    <property type="nucleotide sequence ID" value="NZ_AP021874.1"/>
</dbReference>
<comment type="similarity">
    <text evidence="1">Belongs to the bacterial solute-binding protein 5 family.</text>
</comment>
<dbReference type="Proteomes" id="UP000427906">
    <property type="component" value="Chromosome"/>
</dbReference>
<dbReference type="InterPro" id="IPR000914">
    <property type="entry name" value="SBP_5_dom"/>
</dbReference>
<dbReference type="AlphaFoldDB" id="A0A5K7YVJ9"/>
<dbReference type="Pfam" id="PF00496">
    <property type="entry name" value="SBP_bac_5"/>
    <property type="match status" value="1"/>
</dbReference>
<dbReference type="InterPro" id="IPR030678">
    <property type="entry name" value="Peptide/Ni-bd"/>
</dbReference>
<name>A0A5K7YVJ9_9BACT</name>
<dbReference type="Gene3D" id="3.10.105.10">
    <property type="entry name" value="Dipeptide-binding Protein, Domain 3"/>
    <property type="match status" value="1"/>
</dbReference>
<dbReference type="PROSITE" id="PS01040">
    <property type="entry name" value="SBP_BACTERIAL_5"/>
    <property type="match status" value="1"/>
</dbReference>
<reference evidence="5 6" key="1">
    <citation type="submission" date="2019-11" db="EMBL/GenBank/DDBJ databases">
        <title>Comparative genomics of hydrocarbon-degrading Desulfosarcina strains.</title>
        <authorList>
            <person name="Watanabe M."/>
            <person name="Kojima H."/>
            <person name="Fukui M."/>
        </authorList>
    </citation>
    <scope>NUCLEOTIDE SEQUENCE [LARGE SCALE GENOMIC DNA]</scope>
    <source>
        <strain evidence="5 6">PL12</strain>
    </source>
</reference>
<dbReference type="GO" id="GO:0015833">
    <property type="term" value="P:peptide transport"/>
    <property type="evidence" value="ECO:0007669"/>
    <property type="project" value="TreeGrafter"/>
</dbReference>
<evidence type="ECO:0000259" key="4">
    <source>
        <dbReference type="Pfam" id="PF00496"/>
    </source>
</evidence>
<sequence>MKKKVPLCLLRLCIVLLAVLLVNTSSLFAMTPQSGGTLRLSMNVDIKSLDPHQIGWQNHEVLRQVFEGILAVDDGFGIIPGLAHKWEVSDDGLAYTFHMRKGVKFHNGKEMTADDVKATLDRLTVSSIKSKFETIARTEVTGPYRVTVTLSKPTATFLINLASPYTVGVMPKEEIERQGDNIQHPVGTGPFAFVEWIPDRHVKLKRFADYWGGEGEATGTGGKKTAYADEVIFRPMTERAVRVSALEAGDLDLVAIPSAERQRLSTNPNLVIAGTGPTFEFWNFWFNCKAGSPFADLNLRKAFAHAVNKQEMLLATTGGTGVVVNSPFPNYSFWYTKAHAPEAGPGYDPALAKAYLKKSAYKGETIKIITSKGYPAMDKQAVMAQAHLKQVGINTELEYHDWSSLFEKYKSGDFDVVSYGYGSHADPDFFYYARMLSTNTFNGWGSPELDRLAEAARSTTDLEKRKALYDQAQQIINAELPLLFTFSEEYFYGYGKKLHGFKPWGAFFLRIWDVWIEK</sequence>
<evidence type="ECO:0000256" key="3">
    <source>
        <dbReference type="ARBA" id="ARBA00022729"/>
    </source>
</evidence>
<dbReference type="OrthoDB" id="5469165at2"/>
<evidence type="ECO:0000256" key="1">
    <source>
        <dbReference type="ARBA" id="ARBA00005695"/>
    </source>
</evidence>
<protein>
    <submittedName>
        <fullName evidence="5">ABC di/peptide transporter substrate-binding protein</fullName>
    </submittedName>
</protein>